<protein>
    <submittedName>
        <fullName evidence="1">Uncharacterized protein</fullName>
    </submittedName>
</protein>
<dbReference type="AlphaFoldDB" id="A0A4V6PED1"/>
<organism evidence="1 2">
    <name type="scientific">Actinomadura rubrisoli</name>
    <dbReference type="NCBI Taxonomy" id="2530368"/>
    <lineage>
        <taxon>Bacteria</taxon>
        <taxon>Bacillati</taxon>
        <taxon>Actinomycetota</taxon>
        <taxon>Actinomycetes</taxon>
        <taxon>Streptosporangiales</taxon>
        <taxon>Thermomonosporaceae</taxon>
        <taxon>Actinomadura</taxon>
    </lineage>
</organism>
<proteinExistence type="predicted"/>
<dbReference type="Proteomes" id="UP000294513">
    <property type="component" value="Unassembled WGS sequence"/>
</dbReference>
<dbReference type="OrthoDB" id="3478846at2"/>
<name>A0A4V6PED1_9ACTN</name>
<sequence>MAGATGLVVEPFGPLDALHAAIRRRAPQIAATCARTSDVSGEFGLRLHVSYRDRPARRIRWDDDTETYVWTSGPDDGARLAADVEQAAERIAWALGAPISPNPSERE</sequence>
<dbReference type="EMBL" id="SMKU01000421">
    <property type="protein sequence ID" value="TDD65107.1"/>
    <property type="molecule type" value="Genomic_DNA"/>
</dbReference>
<gene>
    <name evidence="1" type="ORF">E1298_41700</name>
</gene>
<evidence type="ECO:0000313" key="1">
    <source>
        <dbReference type="EMBL" id="TDD65107.1"/>
    </source>
</evidence>
<dbReference type="RefSeq" id="WP_131902909.1">
    <property type="nucleotide sequence ID" value="NZ_SMKU01000421.1"/>
</dbReference>
<evidence type="ECO:0000313" key="2">
    <source>
        <dbReference type="Proteomes" id="UP000294513"/>
    </source>
</evidence>
<accession>A0A4V6PED1</accession>
<comment type="caution">
    <text evidence="1">The sequence shown here is derived from an EMBL/GenBank/DDBJ whole genome shotgun (WGS) entry which is preliminary data.</text>
</comment>
<reference evidence="1 2" key="1">
    <citation type="submission" date="2019-03" db="EMBL/GenBank/DDBJ databases">
        <title>Draft genome sequences of novel Actinobacteria.</title>
        <authorList>
            <person name="Sahin N."/>
            <person name="Ay H."/>
            <person name="Saygin H."/>
        </authorList>
    </citation>
    <scope>NUCLEOTIDE SEQUENCE [LARGE SCALE GENOMIC DNA]</scope>
    <source>
        <strain evidence="1 2">H3C3</strain>
    </source>
</reference>
<keyword evidence="2" id="KW-1185">Reference proteome</keyword>